<dbReference type="GO" id="GO:0003677">
    <property type="term" value="F:DNA binding"/>
    <property type="evidence" value="ECO:0007669"/>
    <property type="project" value="UniProtKB-UniRule"/>
</dbReference>
<dbReference type="KEGG" id="ccha:ELD05_05205"/>
<keyword evidence="1 2" id="KW-0238">DNA-binding</keyword>
<gene>
    <name evidence="4" type="ORF">ELD05_05205</name>
</gene>
<sequence>MRKSEDTKNRIIQSAIKLISQNGYAATTTAQIAKDAGISEATLFKYFKDKENLLHKVVSVALTQILDSVALSPLKENIKKNKDLKASEFLRSIINERLEMLDRNIDLFKIILIEIQYNDSLKNEVIKNMVPKTCEAKGLIERILIRKGNISKEMAKGISRMMIGTLLTFLFQKYILGIETTSDEIKEEIENVLNVIKKSIGEE</sequence>
<evidence type="ECO:0000313" key="5">
    <source>
        <dbReference type="Proteomes" id="UP000282930"/>
    </source>
</evidence>
<proteinExistence type="predicted"/>
<dbReference type="SUPFAM" id="SSF46689">
    <property type="entry name" value="Homeodomain-like"/>
    <property type="match status" value="1"/>
</dbReference>
<protein>
    <submittedName>
        <fullName evidence="4">TetR/AcrR family transcriptional regulator</fullName>
    </submittedName>
</protein>
<reference evidence="4 5" key="1">
    <citation type="submission" date="2018-12" db="EMBL/GenBank/DDBJ databases">
        <title>Genome sequence from the cellulolytic species, Caldicellulosiruptor changbaiensis.</title>
        <authorList>
            <person name="Blumer-Schuette S.E."/>
            <person name="Mendoza C."/>
        </authorList>
    </citation>
    <scope>NUCLEOTIDE SEQUENCE [LARGE SCALE GENOMIC DNA]</scope>
    <source>
        <strain evidence="4 5">CBS-Z</strain>
    </source>
</reference>
<dbReference type="InterPro" id="IPR023772">
    <property type="entry name" value="DNA-bd_HTH_TetR-type_CS"/>
</dbReference>
<dbReference type="InterPro" id="IPR009057">
    <property type="entry name" value="Homeodomain-like_sf"/>
</dbReference>
<dbReference type="RefSeq" id="WP_127351606.1">
    <property type="nucleotide sequence ID" value="NZ_CP034791.1"/>
</dbReference>
<feature type="DNA-binding region" description="H-T-H motif" evidence="2">
    <location>
        <begin position="28"/>
        <end position="47"/>
    </location>
</feature>
<evidence type="ECO:0000256" key="2">
    <source>
        <dbReference type="PROSITE-ProRule" id="PRU00335"/>
    </source>
</evidence>
<dbReference type="PRINTS" id="PR00455">
    <property type="entry name" value="HTHTETR"/>
</dbReference>
<dbReference type="InterPro" id="IPR001647">
    <property type="entry name" value="HTH_TetR"/>
</dbReference>
<dbReference type="PROSITE" id="PS50977">
    <property type="entry name" value="HTH_TETR_2"/>
    <property type="match status" value="1"/>
</dbReference>
<feature type="domain" description="HTH tetR-type" evidence="3">
    <location>
        <begin position="5"/>
        <end position="65"/>
    </location>
</feature>
<dbReference type="EMBL" id="CP034791">
    <property type="protein sequence ID" value="AZT90089.1"/>
    <property type="molecule type" value="Genomic_DNA"/>
</dbReference>
<dbReference type="PROSITE" id="PS01081">
    <property type="entry name" value="HTH_TETR_1"/>
    <property type="match status" value="1"/>
</dbReference>
<accession>A0A3T0D4W3</accession>
<dbReference type="PANTHER" id="PTHR43479">
    <property type="entry name" value="ACREF/ENVCD OPERON REPRESSOR-RELATED"/>
    <property type="match status" value="1"/>
</dbReference>
<organism evidence="4 5">
    <name type="scientific">Caldicellulosiruptor changbaiensis</name>
    <dbReference type="NCBI Taxonomy" id="1222016"/>
    <lineage>
        <taxon>Bacteria</taxon>
        <taxon>Bacillati</taxon>
        <taxon>Bacillota</taxon>
        <taxon>Bacillota incertae sedis</taxon>
        <taxon>Caldicellulosiruptorales</taxon>
        <taxon>Caldicellulosiruptoraceae</taxon>
        <taxon>Caldicellulosiruptor</taxon>
    </lineage>
</organism>
<evidence type="ECO:0000256" key="1">
    <source>
        <dbReference type="ARBA" id="ARBA00023125"/>
    </source>
</evidence>
<dbReference type="InterPro" id="IPR050624">
    <property type="entry name" value="HTH-type_Tx_Regulator"/>
</dbReference>
<dbReference type="Pfam" id="PF00440">
    <property type="entry name" value="TetR_N"/>
    <property type="match status" value="1"/>
</dbReference>
<keyword evidence="5" id="KW-1185">Reference proteome</keyword>
<evidence type="ECO:0000313" key="4">
    <source>
        <dbReference type="EMBL" id="AZT90089.1"/>
    </source>
</evidence>
<dbReference type="Gene3D" id="1.10.357.10">
    <property type="entry name" value="Tetracycline Repressor, domain 2"/>
    <property type="match status" value="1"/>
</dbReference>
<name>A0A3T0D4W3_9FIRM</name>
<dbReference type="PANTHER" id="PTHR43479:SF11">
    <property type="entry name" value="ACREF_ENVCD OPERON REPRESSOR-RELATED"/>
    <property type="match status" value="1"/>
</dbReference>
<dbReference type="AlphaFoldDB" id="A0A3T0D4W3"/>
<evidence type="ECO:0000259" key="3">
    <source>
        <dbReference type="PROSITE" id="PS50977"/>
    </source>
</evidence>
<dbReference type="Proteomes" id="UP000282930">
    <property type="component" value="Chromosome"/>
</dbReference>